<protein>
    <submittedName>
        <fullName evidence="1">Uncharacterized protein</fullName>
    </submittedName>
</protein>
<reference evidence="2" key="1">
    <citation type="journal article" date="2022" name="Mol. Ecol. Resour.">
        <title>The genomes of chicory, endive, great burdock and yacon provide insights into Asteraceae palaeo-polyploidization history and plant inulin production.</title>
        <authorList>
            <person name="Fan W."/>
            <person name="Wang S."/>
            <person name="Wang H."/>
            <person name="Wang A."/>
            <person name="Jiang F."/>
            <person name="Liu H."/>
            <person name="Zhao H."/>
            <person name="Xu D."/>
            <person name="Zhang Y."/>
        </authorList>
    </citation>
    <scope>NUCLEOTIDE SEQUENCE [LARGE SCALE GENOMIC DNA]</scope>
    <source>
        <strain evidence="2">cv. Yunnan</strain>
    </source>
</reference>
<organism evidence="1 2">
    <name type="scientific">Smallanthus sonchifolius</name>
    <dbReference type="NCBI Taxonomy" id="185202"/>
    <lineage>
        <taxon>Eukaryota</taxon>
        <taxon>Viridiplantae</taxon>
        <taxon>Streptophyta</taxon>
        <taxon>Embryophyta</taxon>
        <taxon>Tracheophyta</taxon>
        <taxon>Spermatophyta</taxon>
        <taxon>Magnoliopsida</taxon>
        <taxon>eudicotyledons</taxon>
        <taxon>Gunneridae</taxon>
        <taxon>Pentapetalae</taxon>
        <taxon>asterids</taxon>
        <taxon>campanulids</taxon>
        <taxon>Asterales</taxon>
        <taxon>Asteraceae</taxon>
        <taxon>Asteroideae</taxon>
        <taxon>Heliantheae alliance</taxon>
        <taxon>Millerieae</taxon>
        <taxon>Smallanthus</taxon>
    </lineage>
</organism>
<proteinExistence type="predicted"/>
<name>A0ACB9DCI6_9ASTR</name>
<keyword evidence="2" id="KW-1185">Reference proteome</keyword>
<sequence>MGWVTDKVVVHAEEPWNDHWLPFTNLDLLVPPFDVGYFFCYKKPSHGSFPNLLNTLKASLSRALSLYYPLAGEILWNAAAGENQFRCNNRGIDFIEAVADVELKEINLYNPDESIEGKLMPKKLHGVLAIQEMGIGDNYFFVKVTDKVVVHAEEPWNDHWLPFTNLDLLVPPFDVGSFFCYKKPSHGSFPDLLNTLKASLSRALSLYYPLAGEILWNPAAEENQFRCNNRGIDFIEAVADVELKELNLYNPDESIEGKLMPKKLHGVLAIQVTELKCGGIVIGCMFDHRAVDGYSANMFFASWADIARSETPSMIPSFKRSILNPRSPTTYSSSINDVFALFEPPTKPDLEQNTRNGDHALINRVYYIEGEQLNKLQLVASENGQRRSKLEAFTSFLWKIVALSMEDSGNHNKLCNVALAVDGRRRLSEGDGEEKEKLMASHFGNVLSMPSGSKTSQELKEMSLSTIATDVHEFLQTATTKDHFLDLIDWVEERRSQPLVAIAFASKEMSVMVSSGTRFHTNGDMDFGWGKVVFGSCHVPSGREDCYVSTLPSPTNNNDWVVYMHLPMKHMNYIESHAGHMFKPLDSDYLEI</sequence>
<evidence type="ECO:0000313" key="2">
    <source>
        <dbReference type="Proteomes" id="UP001056120"/>
    </source>
</evidence>
<dbReference type="EMBL" id="CM042036">
    <property type="protein sequence ID" value="KAI3744185.1"/>
    <property type="molecule type" value="Genomic_DNA"/>
</dbReference>
<accession>A0ACB9DCI6</accession>
<evidence type="ECO:0000313" key="1">
    <source>
        <dbReference type="EMBL" id="KAI3744185.1"/>
    </source>
</evidence>
<gene>
    <name evidence="1" type="ORF">L1987_57261</name>
</gene>
<comment type="caution">
    <text evidence="1">The sequence shown here is derived from an EMBL/GenBank/DDBJ whole genome shotgun (WGS) entry which is preliminary data.</text>
</comment>
<dbReference type="Proteomes" id="UP001056120">
    <property type="component" value="Linkage Group LG19"/>
</dbReference>
<reference evidence="1 2" key="2">
    <citation type="journal article" date="2022" name="Mol. Ecol. Resour.">
        <title>The genomes of chicory, endive, great burdock and yacon provide insights into Asteraceae paleo-polyploidization history and plant inulin production.</title>
        <authorList>
            <person name="Fan W."/>
            <person name="Wang S."/>
            <person name="Wang H."/>
            <person name="Wang A."/>
            <person name="Jiang F."/>
            <person name="Liu H."/>
            <person name="Zhao H."/>
            <person name="Xu D."/>
            <person name="Zhang Y."/>
        </authorList>
    </citation>
    <scope>NUCLEOTIDE SEQUENCE [LARGE SCALE GENOMIC DNA]</scope>
    <source>
        <strain evidence="2">cv. Yunnan</strain>
        <tissue evidence="1">Leaves</tissue>
    </source>
</reference>